<proteinExistence type="inferred from homology"/>
<feature type="domain" description="Microcystin LR degradation protein MlrC C-terminal" evidence="2">
    <location>
        <begin position="306"/>
        <end position="483"/>
    </location>
</feature>
<evidence type="ECO:0000313" key="5">
    <source>
        <dbReference type="Proteomes" id="UP000278222"/>
    </source>
</evidence>
<feature type="domain" description="Microcystin LR degradation protein MlrC N-terminal" evidence="3">
    <location>
        <begin position="3"/>
        <end position="293"/>
    </location>
</feature>
<dbReference type="AlphaFoldDB" id="A0A3N1MA23"/>
<dbReference type="OrthoDB" id="9782658at2"/>
<dbReference type="PIRSF" id="PIRSF012702">
    <property type="entry name" value="UCP012702"/>
    <property type="match status" value="1"/>
</dbReference>
<evidence type="ECO:0000313" key="4">
    <source>
        <dbReference type="EMBL" id="ROP99894.1"/>
    </source>
</evidence>
<dbReference type="RefSeq" id="WP_123689237.1">
    <property type="nucleotide sequence ID" value="NZ_AP019700.1"/>
</dbReference>
<keyword evidence="1" id="KW-0645">Protease</keyword>
<reference evidence="4 5" key="1">
    <citation type="submission" date="2018-11" db="EMBL/GenBank/DDBJ databases">
        <title>Genomic Encyclopedia of Type Strains, Phase IV (KMG-IV): sequencing the most valuable type-strain genomes for metagenomic binning, comparative biology and taxonomic classification.</title>
        <authorList>
            <person name="Goeker M."/>
        </authorList>
    </citation>
    <scope>NUCLEOTIDE SEQUENCE [LARGE SCALE GENOMIC DNA]</scope>
    <source>
        <strain evidence="4 5">DSM 5900</strain>
    </source>
</reference>
<keyword evidence="5" id="KW-1185">Reference proteome</keyword>
<evidence type="ECO:0000259" key="2">
    <source>
        <dbReference type="Pfam" id="PF07171"/>
    </source>
</evidence>
<gene>
    <name evidence="4" type="ORF">EDC65_1686</name>
</gene>
<dbReference type="Proteomes" id="UP000278222">
    <property type="component" value="Unassembled WGS sequence"/>
</dbReference>
<dbReference type="GO" id="GO:0006508">
    <property type="term" value="P:proteolysis"/>
    <property type="evidence" value="ECO:0007669"/>
    <property type="project" value="UniProtKB-KW"/>
</dbReference>
<dbReference type="GO" id="GO:0008237">
    <property type="term" value="F:metallopeptidase activity"/>
    <property type="evidence" value="ECO:0007669"/>
    <property type="project" value="UniProtKB-KW"/>
</dbReference>
<comment type="caution">
    <text evidence="4">The sequence shown here is derived from an EMBL/GenBank/DDBJ whole genome shotgun (WGS) entry which is preliminary data.</text>
</comment>
<keyword evidence="1" id="KW-0378">Hydrolase</keyword>
<accession>A0A3N1MA23</accession>
<dbReference type="Pfam" id="PF07364">
    <property type="entry name" value="DUF1485"/>
    <property type="match status" value="1"/>
</dbReference>
<keyword evidence="1" id="KW-0482">Metalloprotease</keyword>
<name>A0A3N1MA23_9PROT</name>
<dbReference type="EMBL" id="RJKX01000013">
    <property type="protein sequence ID" value="ROP99894.1"/>
    <property type="molecule type" value="Genomic_DNA"/>
</dbReference>
<dbReference type="InterPro" id="IPR009197">
    <property type="entry name" value="MlrC"/>
</dbReference>
<organism evidence="4 5">
    <name type="scientific">Stella humosa</name>
    <dbReference type="NCBI Taxonomy" id="94"/>
    <lineage>
        <taxon>Bacteria</taxon>
        <taxon>Pseudomonadati</taxon>
        <taxon>Pseudomonadota</taxon>
        <taxon>Alphaproteobacteria</taxon>
        <taxon>Rhodospirillales</taxon>
        <taxon>Stellaceae</taxon>
        <taxon>Stella</taxon>
    </lineage>
</organism>
<comment type="function">
    <text evidence="1">Involved in peptidolytic degradation of cyclic heptapeptide hepatotoxin microcystin (MC).</text>
</comment>
<protein>
    <recommendedName>
        <fullName evidence="1">Microcystinase C</fullName>
        <shortName evidence="1">MlrC</shortName>
    </recommendedName>
</protein>
<dbReference type="Pfam" id="PF07171">
    <property type="entry name" value="MlrC_C"/>
    <property type="match status" value="1"/>
</dbReference>
<evidence type="ECO:0000256" key="1">
    <source>
        <dbReference type="PIRNR" id="PIRNR012702"/>
    </source>
</evidence>
<evidence type="ECO:0000259" key="3">
    <source>
        <dbReference type="Pfam" id="PF07364"/>
    </source>
</evidence>
<keyword evidence="1" id="KW-0479">Metal-binding</keyword>
<comment type="similarity">
    <text evidence="1">Belongs to the peptidase M81 family.</text>
</comment>
<sequence length="502" mass="53332">MARIAVAGFQHETNTFAPAKATYQTFVEGGGWPPLLRGNELPARVHGMNLPMAGAIEVLQKAGHAVVPIVWCAAVPSSYVTQDAFERISAMIVGDLASQGPYDAVYLDLHGAMAVEQFEDGEGEMLRRVRAIVGPDIPVFTSLDLHSNTTPEMVEFSNLMVAYRTYPHVDMAETGGRAAALLDRALKEKRPVYKAFRQLPFLIPLTWQCTFIEPGKSLYDFCASLEGGDVLTVSFTPGFPAADIHHCGPAVLAYGWTQEAADEAADRMANAVAEAEMAFAGKLYDPDSVVQEATRLAQGASKPVVIADTQDNPGAGGNSDTTGLLAAMIRNDAQNCALGLLWDPASAKAAHAAGEGATIRLKLGAVSGVAGIEPVEADFRVEKLGNGRFTCTGPFYGGAHMELGLMACLSVGGVRIAVSSKKCQAADQEMFRHVGIEPTKLSILGLKSSVHFRADFQPIAETILVVESPGPMIVDPANLPFTRLRGGVRINPGGPEFQQPAA</sequence>
<dbReference type="InterPro" id="IPR010799">
    <property type="entry name" value="MlrC_C"/>
</dbReference>
<dbReference type="InterPro" id="IPR015995">
    <property type="entry name" value="MlrC_N"/>
</dbReference>
<dbReference type="GO" id="GO:0046872">
    <property type="term" value="F:metal ion binding"/>
    <property type="evidence" value="ECO:0007669"/>
    <property type="project" value="UniProtKB-KW"/>
</dbReference>
<comment type="cofactor">
    <cofactor evidence="1">
        <name>Zn(2+)</name>
        <dbReference type="ChEBI" id="CHEBI:29105"/>
    </cofactor>
    <text evidence="1">Binds 1 zinc ion per subunit.</text>
</comment>